<feature type="compositionally biased region" description="Pro residues" evidence="2">
    <location>
        <begin position="335"/>
        <end position="347"/>
    </location>
</feature>
<evidence type="ECO:0000313" key="4">
    <source>
        <dbReference type="Proteomes" id="UP001203297"/>
    </source>
</evidence>
<feature type="compositionally biased region" description="Basic and acidic residues" evidence="2">
    <location>
        <begin position="402"/>
        <end position="411"/>
    </location>
</feature>
<feature type="compositionally biased region" description="Low complexity" evidence="2">
    <location>
        <begin position="458"/>
        <end position="467"/>
    </location>
</feature>
<comment type="caution">
    <text evidence="3">The sequence shown here is derived from an EMBL/GenBank/DDBJ whole genome shotgun (WGS) entry which is preliminary data.</text>
</comment>
<dbReference type="Proteomes" id="UP001203297">
    <property type="component" value="Unassembled WGS sequence"/>
</dbReference>
<evidence type="ECO:0000313" key="3">
    <source>
        <dbReference type="EMBL" id="KAI0307787.1"/>
    </source>
</evidence>
<evidence type="ECO:0008006" key="5">
    <source>
        <dbReference type="Google" id="ProtNLM"/>
    </source>
</evidence>
<keyword evidence="4" id="KW-1185">Reference proteome</keyword>
<dbReference type="EMBL" id="WTXG01000001">
    <property type="protein sequence ID" value="KAI0307787.1"/>
    <property type="molecule type" value="Genomic_DNA"/>
</dbReference>
<name>A0AAD4MCD8_9AGAM</name>
<feature type="compositionally biased region" description="Polar residues" evidence="2">
    <location>
        <begin position="564"/>
        <end position="574"/>
    </location>
</feature>
<feature type="compositionally biased region" description="Low complexity" evidence="2">
    <location>
        <begin position="501"/>
        <end position="516"/>
    </location>
</feature>
<dbReference type="AlphaFoldDB" id="A0AAD4MCD8"/>
<feature type="compositionally biased region" description="Basic residues" evidence="2">
    <location>
        <begin position="392"/>
        <end position="401"/>
    </location>
</feature>
<feature type="region of interest" description="Disordered" evidence="2">
    <location>
        <begin position="44"/>
        <end position="193"/>
    </location>
</feature>
<proteinExistence type="predicted"/>
<feature type="compositionally biased region" description="Pro residues" evidence="2">
    <location>
        <begin position="522"/>
        <end position="532"/>
    </location>
</feature>
<accession>A0AAD4MCD8</accession>
<protein>
    <recommendedName>
        <fullName evidence="5">SAP domain-containing protein</fullName>
    </recommendedName>
</protein>
<gene>
    <name evidence="3" type="ORF">B0F90DRAFT_1677253</name>
</gene>
<feature type="compositionally biased region" description="Polar residues" evidence="2">
    <location>
        <begin position="67"/>
        <end position="82"/>
    </location>
</feature>
<keyword evidence="1" id="KW-0175">Coiled coil</keyword>
<feature type="coiled-coil region" evidence="1">
    <location>
        <begin position="226"/>
        <end position="284"/>
    </location>
</feature>
<sequence>MTNQSLLTRELLEGMKRADLQRVCKERGLKANLKTEAMIELLLDSSPPHFPRRPSRHRTVSMRGAGRQSSAQSRLNSTSSVIIHSDTDDDGQHTVKPESEAPSSLHPGPMTRTRKARDAQLRLGVGRPTVAGGKGARTVTRSVSDAKGARSRSGRRAQPAQDPIVEGSTEVALLPPSNQETSQSPADENGDIHRVSTMDVRTVQARVRAVVEEQIRPLQRTVASLQRQLQQQASAHAREVAALNDRVKAVMNELRELHRHTESIQLLRKSMEQLQTDLERVRQGRTSEPVHEPIKISAPIGIPPVGPSYITSARAHRQPEPIGHPRASRASPAFEYPPPPAGSPTKPPSREVPMQTSILGKRHRSTDTCDATEMLLLGTGQEETSDKELRKSAPHSSRKRAKLEQQTENAHEAPVAGPSNTVAHGQAGNDTLADQTPHTTPNGIVGDEIFTDQDFDFFDNPPNLQPDSRPYPSQAEESQHPFMFAFPGVPQLTSTPVPTGPLLDPSSSPVLSSLPFPERPHSPSPSPAPPMPHRAVVPRPPQSEAYRPFGFPVESRVPPSSSVTHGSASDSYTVLRTPPHTSPDMPSFDSDLIDGRQRASSNDVGAGLGMTSMPVRGKDTPAAPARRTMYGTELDVETRFGDFGVEGVASNFWAGGRF</sequence>
<feature type="compositionally biased region" description="Polar residues" evidence="2">
    <location>
        <begin position="418"/>
        <end position="442"/>
    </location>
</feature>
<organism evidence="3 4">
    <name type="scientific">Multifurca ochricompacta</name>
    <dbReference type="NCBI Taxonomy" id="376703"/>
    <lineage>
        <taxon>Eukaryota</taxon>
        <taxon>Fungi</taxon>
        <taxon>Dikarya</taxon>
        <taxon>Basidiomycota</taxon>
        <taxon>Agaricomycotina</taxon>
        <taxon>Agaricomycetes</taxon>
        <taxon>Russulales</taxon>
        <taxon>Russulaceae</taxon>
        <taxon>Multifurca</taxon>
    </lineage>
</organism>
<reference evidence="3" key="1">
    <citation type="journal article" date="2022" name="New Phytol.">
        <title>Evolutionary transition to the ectomycorrhizal habit in the genomes of a hyperdiverse lineage of mushroom-forming fungi.</title>
        <authorList>
            <person name="Looney B."/>
            <person name="Miyauchi S."/>
            <person name="Morin E."/>
            <person name="Drula E."/>
            <person name="Courty P.E."/>
            <person name="Kohler A."/>
            <person name="Kuo A."/>
            <person name="LaButti K."/>
            <person name="Pangilinan J."/>
            <person name="Lipzen A."/>
            <person name="Riley R."/>
            <person name="Andreopoulos W."/>
            <person name="He G."/>
            <person name="Johnson J."/>
            <person name="Nolan M."/>
            <person name="Tritt A."/>
            <person name="Barry K.W."/>
            <person name="Grigoriev I.V."/>
            <person name="Nagy L.G."/>
            <person name="Hibbett D."/>
            <person name="Henrissat B."/>
            <person name="Matheny P.B."/>
            <person name="Labbe J."/>
            <person name="Martin F.M."/>
        </authorList>
    </citation>
    <scope>NUCLEOTIDE SEQUENCE</scope>
    <source>
        <strain evidence="3">BPL690</strain>
    </source>
</reference>
<feature type="compositionally biased region" description="Polar residues" evidence="2">
    <location>
        <begin position="176"/>
        <end position="186"/>
    </location>
</feature>
<evidence type="ECO:0000256" key="1">
    <source>
        <dbReference type="SAM" id="Coils"/>
    </source>
</evidence>
<evidence type="ECO:0000256" key="2">
    <source>
        <dbReference type="SAM" id="MobiDB-lite"/>
    </source>
</evidence>
<feature type="compositionally biased region" description="Basic residues" evidence="2">
    <location>
        <begin position="50"/>
        <end position="60"/>
    </location>
</feature>
<feature type="compositionally biased region" description="Basic and acidic residues" evidence="2">
    <location>
        <begin position="90"/>
        <end position="99"/>
    </location>
</feature>
<feature type="compositionally biased region" description="Low complexity" evidence="2">
    <location>
        <begin position="552"/>
        <end position="563"/>
    </location>
</feature>
<feature type="region of interest" description="Disordered" evidence="2">
    <location>
        <begin position="315"/>
        <end position="626"/>
    </location>
</feature>